<feature type="region of interest" description="Disordered" evidence="1">
    <location>
        <begin position="135"/>
        <end position="159"/>
    </location>
</feature>
<dbReference type="OrthoDB" id="657187at2759"/>
<keyword evidence="3" id="KW-1185">Reference proteome</keyword>
<gene>
    <name evidence="2" type="ORF">G2W53_031248</name>
</gene>
<dbReference type="EMBL" id="JAAIUW010000009">
    <property type="protein sequence ID" value="KAF7817279.1"/>
    <property type="molecule type" value="Genomic_DNA"/>
</dbReference>
<dbReference type="PANTHER" id="PTHR33168">
    <property type="entry name" value="STRESS INDUCED PROTEIN-RELATED"/>
    <property type="match status" value="1"/>
</dbReference>
<dbReference type="Proteomes" id="UP000634136">
    <property type="component" value="Unassembled WGS sequence"/>
</dbReference>
<accession>A0A834WHK4</accession>
<proteinExistence type="predicted"/>
<evidence type="ECO:0000256" key="1">
    <source>
        <dbReference type="SAM" id="MobiDB-lite"/>
    </source>
</evidence>
<comment type="caution">
    <text evidence="2">The sequence shown here is derived from an EMBL/GenBank/DDBJ whole genome shotgun (WGS) entry which is preliminary data.</text>
</comment>
<sequence>MGRGLHTKQPQPRTPHAFFGLRESSLTLRHKLKSSICCFSHAYAHHHGSLDDADLYYKTLRSPMPCGSWRKKSPSDESSEPRRGRSRCLLSRIGRKHRRYSQSADFSYDPSSYALNFEDDCRADDEEFPFRDFASRFKPLPSSTPTSPPPPAREIVGLS</sequence>
<protein>
    <submittedName>
        <fullName evidence="2">Uncharacterized protein</fullName>
    </submittedName>
</protein>
<name>A0A834WHK4_9FABA</name>
<evidence type="ECO:0000313" key="3">
    <source>
        <dbReference type="Proteomes" id="UP000634136"/>
    </source>
</evidence>
<feature type="compositionally biased region" description="Basic and acidic residues" evidence="1">
    <location>
        <begin position="73"/>
        <end position="83"/>
    </location>
</feature>
<reference evidence="2" key="1">
    <citation type="submission" date="2020-09" db="EMBL/GenBank/DDBJ databases">
        <title>Genome-Enabled Discovery of Anthraquinone Biosynthesis in Senna tora.</title>
        <authorList>
            <person name="Kang S.-H."/>
            <person name="Pandey R.P."/>
            <person name="Lee C.-M."/>
            <person name="Sim J.-S."/>
            <person name="Jeong J.-T."/>
            <person name="Choi B.-S."/>
            <person name="Jung M."/>
            <person name="Ginzburg D."/>
            <person name="Zhao K."/>
            <person name="Won S.Y."/>
            <person name="Oh T.-J."/>
            <person name="Yu Y."/>
            <person name="Kim N.-H."/>
            <person name="Lee O.R."/>
            <person name="Lee T.-H."/>
            <person name="Bashyal P."/>
            <person name="Kim T.-S."/>
            <person name="Lee W.-H."/>
            <person name="Kawkins C."/>
            <person name="Kim C.-K."/>
            <person name="Kim J.S."/>
            <person name="Ahn B.O."/>
            <person name="Rhee S.Y."/>
            <person name="Sohng J.K."/>
        </authorList>
    </citation>
    <scope>NUCLEOTIDE SEQUENCE</scope>
    <source>
        <tissue evidence="2">Leaf</tissue>
    </source>
</reference>
<feature type="region of interest" description="Disordered" evidence="1">
    <location>
        <begin position="64"/>
        <end position="88"/>
    </location>
</feature>
<dbReference type="AlphaFoldDB" id="A0A834WHK4"/>
<evidence type="ECO:0000313" key="2">
    <source>
        <dbReference type="EMBL" id="KAF7817279.1"/>
    </source>
</evidence>
<organism evidence="2 3">
    <name type="scientific">Senna tora</name>
    <dbReference type="NCBI Taxonomy" id="362788"/>
    <lineage>
        <taxon>Eukaryota</taxon>
        <taxon>Viridiplantae</taxon>
        <taxon>Streptophyta</taxon>
        <taxon>Embryophyta</taxon>
        <taxon>Tracheophyta</taxon>
        <taxon>Spermatophyta</taxon>
        <taxon>Magnoliopsida</taxon>
        <taxon>eudicotyledons</taxon>
        <taxon>Gunneridae</taxon>
        <taxon>Pentapetalae</taxon>
        <taxon>rosids</taxon>
        <taxon>fabids</taxon>
        <taxon>Fabales</taxon>
        <taxon>Fabaceae</taxon>
        <taxon>Caesalpinioideae</taxon>
        <taxon>Cassia clade</taxon>
        <taxon>Senna</taxon>
    </lineage>
</organism>